<name>A0ABQ0DY32_9EUKA</name>
<dbReference type="Pfam" id="PF01490">
    <property type="entry name" value="Aa_trans"/>
    <property type="match status" value="1"/>
</dbReference>
<evidence type="ECO:0000256" key="2">
    <source>
        <dbReference type="ARBA" id="ARBA00022692"/>
    </source>
</evidence>
<evidence type="ECO:0000256" key="3">
    <source>
        <dbReference type="ARBA" id="ARBA00022989"/>
    </source>
</evidence>
<sequence length="528" mass="58881">MEKIQKGYSFIASIGIIINYSIGVGVFGLPFSFYSGGLPLSMILTSVMLLLTLITSMYTIEAMTRTCKRKTNSDELDQEIYDFTLISGMWHSKQGKILTSILIIVVNYCYLWGYVATGSNTLMTMYWLFKNQPQMCDTQTWNSQCNLSYYICVAVFMILTVPLAYVNLSQQGFLQLFMAFYRIIMFSILLITITIQLFHGPVQLGNHKIDTAWTNEWKWGNFGILFTHISVAFSLQSCLPDALQPVGNKKQVGLVTIIGSLISGIIYILVGALCASVFTASSTNPVTINYEYYTGRSGGFGIGNPTIIGYIIRYAILIFPIVNILNEYPLVCYTLATNISSTLPKSYGGKWRKYAIISCAVFPPFALACLVGSVKTIASLTGIVAFILSYVFPCAFVLASRRISVARNGIEALKNRFYSWYSTTTIKNYYISKHEGIRASVQFLLLKSINSYSILIAIHPFNLNFSDSSEDKNHTAEYVVGYIMLGICALFILISIGEIIGKTIYRIRHKKDEADVIPQAAEDGDDGN</sequence>
<comment type="subcellular location">
    <subcellularLocation>
        <location evidence="1">Membrane</location>
    </subcellularLocation>
</comment>
<organism evidence="7 8">
    <name type="scientific">Entamoeba nuttalli</name>
    <dbReference type="NCBI Taxonomy" id="412467"/>
    <lineage>
        <taxon>Eukaryota</taxon>
        <taxon>Amoebozoa</taxon>
        <taxon>Evosea</taxon>
        <taxon>Archamoebae</taxon>
        <taxon>Mastigamoebida</taxon>
        <taxon>Entamoebidae</taxon>
        <taxon>Entamoeba</taxon>
    </lineage>
</organism>
<feature type="transmembrane region" description="Helical" evidence="5">
    <location>
        <begin position="40"/>
        <end position="60"/>
    </location>
</feature>
<dbReference type="Gene3D" id="1.20.1740.10">
    <property type="entry name" value="Amino acid/polyamine transporter I"/>
    <property type="match status" value="1"/>
</dbReference>
<feature type="transmembrane region" description="Helical" evidence="5">
    <location>
        <begin position="147"/>
        <end position="168"/>
    </location>
</feature>
<comment type="caution">
    <text evidence="7">The sequence shown here is derived from an EMBL/GenBank/DDBJ whole genome shotgun (WGS) entry which is preliminary data.</text>
</comment>
<accession>A0ABQ0DY32</accession>
<keyword evidence="8" id="KW-1185">Reference proteome</keyword>
<dbReference type="Proteomes" id="UP001628156">
    <property type="component" value="Unassembled WGS sequence"/>
</dbReference>
<feature type="transmembrane region" description="Helical" evidence="5">
    <location>
        <begin position="441"/>
        <end position="459"/>
    </location>
</feature>
<feature type="transmembrane region" description="Helical" evidence="5">
    <location>
        <begin position="479"/>
        <end position="501"/>
    </location>
</feature>
<keyword evidence="4 5" id="KW-0472">Membrane</keyword>
<proteinExistence type="predicted"/>
<feature type="transmembrane region" description="Helical" evidence="5">
    <location>
        <begin position="307"/>
        <end position="325"/>
    </location>
</feature>
<feature type="transmembrane region" description="Helical" evidence="5">
    <location>
        <begin position="180"/>
        <end position="199"/>
    </location>
</feature>
<dbReference type="PANTHER" id="PTHR16189:SF13">
    <property type="entry name" value="AMINO ACID TRANSPORTER TRANSMEMBRANE DOMAIN-CONTAINING PROTEIN"/>
    <property type="match status" value="1"/>
</dbReference>
<gene>
    <name evidence="7" type="ORF">ENUP19_0355G0003</name>
</gene>
<evidence type="ECO:0000259" key="6">
    <source>
        <dbReference type="Pfam" id="PF01490"/>
    </source>
</evidence>
<dbReference type="PANTHER" id="PTHR16189">
    <property type="entry name" value="TRANSMEMBRANE PROTEIN 104-RELATED"/>
    <property type="match status" value="1"/>
</dbReference>
<reference evidence="7 8" key="1">
    <citation type="journal article" date="2019" name="PLoS Negl. Trop. Dis.">
        <title>Whole genome sequencing of Entamoeba nuttalli reveals mammalian host-related molecular signatures and a novel octapeptide-repeat surface protein.</title>
        <authorList>
            <person name="Tanaka M."/>
            <person name="Makiuchi T."/>
            <person name="Komiyama T."/>
            <person name="Shiina T."/>
            <person name="Osaki K."/>
            <person name="Tachibana H."/>
        </authorList>
    </citation>
    <scope>NUCLEOTIDE SEQUENCE [LARGE SCALE GENOMIC DNA]</scope>
    <source>
        <strain evidence="7 8">P19-061405</strain>
    </source>
</reference>
<evidence type="ECO:0000256" key="4">
    <source>
        <dbReference type="ARBA" id="ARBA00023136"/>
    </source>
</evidence>
<keyword evidence="3 5" id="KW-1133">Transmembrane helix</keyword>
<protein>
    <recommendedName>
        <fullName evidence="6">Amino acid transporter transmembrane domain-containing protein</fullName>
    </recommendedName>
</protein>
<dbReference type="EMBL" id="BAAFRS010000355">
    <property type="protein sequence ID" value="GAB1227759.1"/>
    <property type="molecule type" value="Genomic_DNA"/>
</dbReference>
<evidence type="ECO:0000313" key="8">
    <source>
        <dbReference type="Proteomes" id="UP001628156"/>
    </source>
</evidence>
<feature type="transmembrane region" description="Helical" evidence="5">
    <location>
        <begin position="97"/>
        <end position="115"/>
    </location>
</feature>
<evidence type="ECO:0000256" key="1">
    <source>
        <dbReference type="ARBA" id="ARBA00004370"/>
    </source>
</evidence>
<feature type="transmembrane region" description="Helical" evidence="5">
    <location>
        <begin position="252"/>
        <end position="278"/>
    </location>
</feature>
<feature type="domain" description="Amino acid transporter transmembrane" evidence="6">
    <location>
        <begin position="9"/>
        <end position="402"/>
    </location>
</feature>
<feature type="transmembrane region" description="Helical" evidence="5">
    <location>
        <begin position="7"/>
        <end position="34"/>
    </location>
</feature>
<evidence type="ECO:0000256" key="5">
    <source>
        <dbReference type="SAM" id="Phobius"/>
    </source>
</evidence>
<keyword evidence="2 5" id="KW-0812">Transmembrane</keyword>
<evidence type="ECO:0000313" key="7">
    <source>
        <dbReference type="EMBL" id="GAB1227759.1"/>
    </source>
</evidence>
<dbReference type="InterPro" id="IPR013057">
    <property type="entry name" value="AA_transpt_TM"/>
</dbReference>
<feature type="transmembrane region" description="Helical" evidence="5">
    <location>
        <begin position="380"/>
        <end position="399"/>
    </location>
</feature>